<dbReference type="EMBL" id="GHWJ01006028">
    <property type="protein sequence ID" value="NOV38765.1"/>
    <property type="molecule type" value="Transcribed_RNA"/>
</dbReference>
<evidence type="ECO:0000256" key="17">
    <source>
        <dbReference type="ARBA" id="ARBA00023221"/>
    </source>
</evidence>
<keyword evidence="16" id="KW-1207">Sterol metabolism</keyword>
<accession>A0A6M2CYH6</accession>
<keyword evidence="9" id="KW-0521">NADP</keyword>
<feature type="transmembrane region" description="Helical" evidence="23">
    <location>
        <begin position="324"/>
        <end position="342"/>
    </location>
</feature>
<evidence type="ECO:0000256" key="7">
    <source>
        <dbReference type="ARBA" id="ARBA00022778"/>
    </source>
</evidence>
<dbReference type="Pfam" id="PF01222">
    <property type="entry name" value="ERG4_ERG24"/>
    <property type="match status" value="1"/>
</dbReference>
<evidence type="ECO:0000256" key="22">
    <source>
        <dbReference type="ARBA" id="ARBA00047826"/>
    </source>
</evidence>
<feature type="transmembrane region" description="Helical" evidence="23">
    <location>
        <begin position="227"/>
        <end position="246"/>
    </location>
</feature>
<dbReference type="UniPathway" id="UPA00063"/>
<dbReference type="InterPro" id="IPR001171">
    <property type="entry name" value="ERG24_DHCR-like"/>
</dbReference>
<protein>
    <recommendedName>
        <fullName evidence="19">7-dehydrocholesterol reductase</fullName>
        <ecNumber evidence="18">1.3.1.21</ecNumber>
    </recommendedName>
    <alternativeName>
        <fullName evidence="20">Sterol Delta(7)-reductase</fullName>
    </alternativeName>
</protein>
<dbReference type="PANTHER" id="PTHR21257">
    <property type="entry name" value="DELTA(14)-STEROL REDUCTASE"/>
    <property type="match status" value="1"/>
</dbReference>
<keyword evidence="14" id="KW-0443">Lipid metabolism</keyword>
<evidence type="ECO:0000256" key="11">
    <source>
        <dbReference type="ARBA" id="ARBA00022989"/>
    </source>
</evidence>
<dbReference type="Gene3D" id="1.20.120.1630">
    <property type="match status" value="1"/>
</dbReference>
<keyword evidence="4" id="KW-0444">Lipid biosynthesis</keyword>
<evidence type="ECO:0000256" key="18">
    <source>
        <dbReference type="ARBA" id="ARBA00038851"/>
    </source>
</evidence>
<sequence length="464" mass="53013">MEELDEGPETHIDEHDGTDIDKLEVTEITGEEEPDDLSSSIFWYMVMPIAFVLTVPTFVVCTVCFVITHCATLSLALESGFLSFLWKSLTTHVLGPRDGWQFLLAFALYSSLSIEALRGKKYWGPTTSSGHKPVYWNTGFTYYLMTMGFAVLLLLREDLPCFTIYRALPGFTVSLVIAGAFVSVLLFLMGTIDPSPGEFGVTGNIVFDFYWGIELYPRIGDRFDMKMWFNSRFGMMLWQLLVLACWKAQVDTIGWNWAMAASAFLQSSHIAKFFWWEDLYMQSMDVTVDRGGFYMCWSHMAFVPAMYSLASVYMVENPVDMRPVSAVVIMAVGIVMISLSWWCQRQRQLVQQKKGDCNVWGSPAKVIKAAYKDAAGNDDTKFLVASGFWSVCRHPNYVFDLLAGLSWVLPAGNASVVPYFYVIFLACWFVYRTNRFEKLAAKKYGKYWEEYCSLVKYRMVPYVF</sequence>
<evidence type="ECO:0000256" key="2">
    <source>
        <dbReference type="ARBA" id="ARBA00004770"/>
    </source>
</evidence>
<comment type="catalytic activity">
    <reaction evidence="21">
        <text>cholesterol + NADP(+) = 7-dehydrocholesterol + NADPH + H(+)</text>
        <dbReference type="Rhea" id="RHEA:23984"/>
        <dbReference type="ChEBI" id="CHEBI:15378"/>
        <dbReference type="ChEBI" id="CHEBI:16113"/>
        <dbReference type="ChEBI" id="CHEBI:17759"/>
        <dbReference type="ChEBI" id="CHEBI:57783"/>
        <dbReference type="ChEBI" id="CHEBI:58349"/>
        <dbReference type="EC" id="1.3.1.21"/>
    </reaction>
    <physiologicalReaction direction="right-to-left" evidence="21">
        <dbReference type="Rhea" id="RHEA:23986"/>
    </physiologicalReaction>
</comment>
<dbReference type="GO" id="GO:0016132">
    <property type="term" value="P:brassinosteroid biosynthetic process"/>
    <property type="evidence" value="ECO:0007669"/>
    <property type="project" value="TreeGrafter"/>
</dbReference>
<evidence type="ECO:0000256" key="6">
    <source>
        <dbReference type="ARBA" id="ARBA00022692"/>
    </source>
</evidence>
<evidence type="ECO:0000256" key="20">
    <source>
        <dbReference type="ARBA" id="ARBA00042688"/>
    </source>
</evidence>
<evidence type="ECO:0000256" key="8">
    <source>
        <dbReference type="ARBA" id="ARBA00022824"/>
    </source>
</evidence>
<evidence type="ECO:0000256" key="9">
    <source>
        <dbReference type="ARBA" id="ARBA00022857"/>
    </source>
</evidence>
<feature type="transmembrane region" description="Helical" evidence="23">
    <location>
        <begin position="291"/>
        <end position="312"/>
    </location>
</feature>
<evidence type="ECO:0000256" key="10">
    <source>
        <dbReference type="ARBA" id="ARBA00022955"/>
    </source>
</evidence>
<dbReference type="VEuPathDB" id="VectorBase:LOC119174683"/>
<feature type="transmembrane region" description="Helical" evidence="23">
    <location>
        <begin position="44"/>
        <end position="77"/>
    </location>
</feature>
<dbReference type="OrthoDB" id="5326588at2759"/>
<dbReference type="GO" id="GO:0047598">
    <property type="term" value="F:7-dehydrocholesterol reductase activity"/>
    <property type="evidence" value="ECO:0007669"/>
    <property type="project" value="UniProtKB-EC"/>
</dbReference>
<evidence type="ECO:0000256" key="15">
    <source>
        <dbReference type="ARBA" id="ARBA00023136"/>
    </source>
</evidence>
<dbReference type="AlphaFoldDB" id="A0A6M2CYH6"/>
<evidence type="ECO:0000313" key="24">
    <source>
        <dbReference type="EMBL" id="NOV38765.1"/>
    </source>
</evidence>
<evidence type="ECO:0000256" key="13">
    <source>
        <dbReference type="ARBA" id="ARBA00023011"/>
    </source>
</evidence>
<keyword evidence="12" id="KW-0560">Oxidoreductase</keyword>
<proteinExistence type="inferred from homology"/>
<dbReference type="PROSITE" id="PS01017">
    <property type="entry name" value="STEROL_REDUCT_1"/>
    <property type="match status" value="1"/>
</dbReference>
<dbReference type="GO" id="GO:0006695">
    <property type="term" value="P:cholesterol biosynthetic process"/>
    <property type="evidence" value="ECO:0007669"/>
    <property type="project" value="UniProtKB-UniPathway"/>
</dbReference>
<dbReference type="PANTHER" id="PTHR21257:SF38">
    <property type="entry name" value="7-DEHYDROCHOLESTEROL REDUCTASE"/>
    <property type="match status" value="1"/>
</dbReference>
<feature type="transmembrane region" description="Helical" evidence="23">
    <location>
        <begin position="134"/>
        <end position="155"/>
    </location>
</feature>
<keyword evidence="5" id="KW-0153">Cholesterol metabolism</keyword>
<keyword evidence="17" id="KW-0753">Steroid metabolism</keyword>
<feature type="transmembrane region" description="Helical" evidence="23">
    <location>
        <begin position="167"/>
        <end position="189"/>
    </location>
</feature>
<keyword evidence="15 23" id="KW-0472">Membrane</keyword>
<keyword evidence="6 23" id="KW-0812">Transmembrane</keyword>
<name>A0A6M2CYH6_RHIMP</name>
<evidence type="ECO:0000256" key="1">
    <source>
        <dbReference type="ARBA" id="ARBA00004477"/>
    </source>
</evidence>
<reference evidence="24" key="1">
    <citation type="submission" date="2019-09" db="EMBL/GenBank/DDBJ databases">
        <title>Organ-specific transcriptomic study of the physiology of the cattle tick, Rhipicephalus microplus.</title>
        <authorList>
            <person name="Tirloni L."/>
            <person name="Braz G."/>
            <person name="Gandara A.C.P."/>
            <person name="Sabadin G.A."/>
            <person name="da Silva R.M."/>
            <person name="Guizzo M.G."/>
            <person name="Machado J.A."/>
            <person name="Costa E.P."/>
            <person name="Gomes H.F."/>
            <person name="Moraes J."/>
            <person name="Mota M.B.S."/>
            <person name="Mesquita R.D."/>
            <person name="Alvarenga P.H."/>
            <person name="Alves F."/>
            <person name="Seixas A."/>
            <person name="da Fonseca R.N."/>
            <person name="Fogaca A."/>
            <person name="Logullo C."/>
            <person name="Tanaka A."/>
            <person name="Daffre S."/>
            <person name="Termignoni C."/>
            <person name="Vaz I.S.Jr."/>
            <person name="Oliveira P.L."/>
            <person name="Ribeiro J.M."/>
        </authorList>
    </citation>
    <scope>NUCLEOTIDE SEQUENCE</scope>
    <source>
        <strain evidence="24">Porto Alegre</strain>
    </source>
</reference>
<keyword evidence="13" id="KW-0756">Sterol biosynthesis</keyword>
<keyword evidence="8" id="KW-0256">Endoplasmic reticulum</keyword>
<evidence type="ECO:0000256" key="23">
    <source>
        <dbReference type="SAM" id="Phobius"/>
    </source>
</evidence>
<evidence type="ECO:0000256" key="12">
    <source>
        <dbReference type="ARBA" id="ARBA00023002"/>
    </source>
</evidence>
<feature type="transmembrane region" description="Helical" evidence="23">
    <location>
        <begin position="407"/>
        <end position="431"/>
    </location>
</feature>
<keyword evidence="11 23" id="KW-1133">Transmembrane helix</keyword>
<dbReference type="InterPro" id="IPR018083">
    <property type="entry name" value="Sterol_reductase_CS"/>
</dbReference>
<evidence type="ECO:0000256" key="4">
    <source>
        <dbReference type="ARBA" id="ARBA00022516"/>
    </source>
</evidence>
<evidence type="ECO:0000256" key="16">
    <source>
        <dbReference type="ARBA" id="ARBA00023166"/>
    </source>
</evidence>
<evidence type="ECO:0000256" key="5">
    <source>
        <dbReference type="ARBA" id="ARBA00022548"/>
    </source>
</evidence>
<evidence type="ECO:0000256" key="19">
    <source>
        <dbReference type="ARBA" id="ARBA00039984"/>
    </source>
</evidence>
<comment type="subcellular location">
    <subcellularLocation>
        <location evidence="1">Endoplasmic reticulum membrane</location>
        <topology evidence="1">Multi-pass membrane protein</topology>
    </subcellularLocation>
</comment>
<evidence type="ECO:0000256" key="3">
    <source>
        <dbReference type="ARBA" id="ARBA00005402"/>
    </source>
</evidence>
<comment type="catalytic activity">
    <reaction evidence="22">
        <text>7-dehydrodesmosterol + NADPH + H(+) = desmosterol + NADP(+)</text>
        <dbReference type="Rhea" id="RHEA:46740"/>
        <dbReference type="ChEBI" id="CHEBI:15378"/>
        <dbReference type="ChEBI" id="CHEBI:17737"/>
        <dbReference type="ChEBI" id="CHEBI:27910"/>
        <dbReference type="ChEBI" id="CHEBI:57783"/>
        <dbReference type="ChEBI" id="CHEBI:58349"/>
    </reaction>
    <physiologicalReaction direction="left-to-right" evidence="22">
        <dbReference type="Rhea" id="RHEA:46741"/>
    </physiologicalReaction>
</comment>
<keyword evidence="7" id="KW-0152">Cholesterol biosynthesis</keyword>
<dbReference type="EC" id="1.3.1.21" evidence="18"/>
<organism evidence="24">
    <name type="scientific">Rhipicephalus microplus</name>
    <name type="common">Cattle tick</name>
    <name type="synonym">Boophilus microplus</name>
    <dbReference type="NCBI Taxonomy" id="6941"/>
    <lineage>
        <taxon>Eukaryota</taxon>
        <taxon>Metazoa</taxon>
        <taxon>Ecdysozoa</taxon>
        <taxon>Arthropoda</taxon>
        <taxon>Chelicerata</taxon>
        <taxon>Arachnida</taxon>
        <taxon>Acari</taxon>
        <taxon>Parasitiformes</taxon>
        <taxon>Ixodida</taxon>
        <taxon>Ixodoidea</taxon>
        <taxon>Ixodidae</taxon>
        <taxon>Rhipicephalinae</taxon>
        <taxon>Rhipicephalus</taxon>
        <taxon>Boophilus</taxon>
    </lineage>
</organism>
<evidence type="ECO:0000256" key="14">
    <source>
        <dbReference type="ARBA" id="ARBA00023098"/>
    </source>
</evidence>
<feature type="transmembrane region" description="Helical" evidence="23">
    <location>
        <begin position="253"/>
        <end position="271"/>
    </location>
</feature>
<dbReference type="GO" id="GO:0005789">
    <property type="term" value="C:endoplasmic reticulum membrane"/>
    <property type="evidence" value="ECO:0007669"/>
    <property type="project" value="UniProtKB-SubCell"/>
</dbReference>
<comment type="similarity">
    <text evidence="3">Belongs to the ERG4/ERG24 family.</text>
</comment>
<keyword evidence="10" id="KW-0752">Steroid biosynthesis</keyword>
<comment type="pathway">
    <text evidence="2">Steroid biosynthesis; cholesterol biosynthesis.</text>
</comment>
<evidence type="ECO:0000256" key="21">
    <source>
        <dbReference type="ARBA" id="ARBA00047795"/>
    </source>
</evidence>